<evidence type="ECO:0000313" key="2">
    <source>
        <dbReference type="EMBL" id="KAB1655360.1"/>
    </source>
</evidence>
<dbReference type="Pfam" id="PF13302">
    <property type="entry name" value="Acetyltransf_3"/>
    <property type="match status" value="1"/>
</dbReference>
<dbReference type="PANTHER" id="PTHR43792">
    <property type="entry name" value="GNAT FAMILY, PUTATIVE (AFU_ORTHOLOGUE AFUA_3G00765)-RELATED-RELATED"/>
    <property type="match status" value="1"/>
</dbReference>
<name>A0A7J5BPW5_9MICO</name>
<dbReference type="SUPFAM" id="SSF55729">
    <property type="entry name" value="Acyl-CoA N-acyltransferases (Nat)"/>
    <property type="match status" value="1"/>
</dbReference>
<keyword evidence="2" id="KW-0808">Transferase</keyword>
<dbReference type="InterPro" id="IPR016181">
    <property type="entry name" value="Acyl_CoA_acyltransferase"/>
</dbReference>
<proteinExistence type="predicted"/>
<feature type="domain" description="N-acetyltransferase" evidence="1">
    <location>
        <begin position="4"/>
        <end position="161"/>
    </location>
</feature>
<reference evidence="2 3" key="1">
    <citation type="submission" date="2019-09" db="EMBL/GenBank/DDBJ databases">
        <title>Phylogeny of genus Pseudoclavibacter and closely related genus.</title>
        <authorList>
            <person name="Li Y."/>
        </authorList>
    </citation>
    <scope>NUCLEOTIDE SEQUENCE [LARGE SCALE GENOMIC DNA]</scope>
    <source>
        <strain evidence="2 3">DSM 23821</strain>
    </source>
</reference>
<dbReference type="Gene3D" id="3.40.630.30">
    <property type="match status" value="1"/>
</dbReference>
<dbReference type="PROSITE" id="PS51186">
    <property type="entry name" value="GNAT"/>
    <property type="match status" value="1"/>
</dbReference>
<dbReference type="OrthoDB" id="3190820at2"/>
<comment type="caution">
    <text evidence="2">The sequence shown here is derived from an EMBL/GenBank/DDBJ whole genome shotgun (WGS) entry which is preliminary data.</text>
</comment>
<dbReference type="CDD" id="cd04301">
    <property type="entry name" value="NAT_SF"/>
    <property type="match status" value="1"/>
</dbReference>
<dbReference type="RefSeq" id="WP_158041129.1">
    <property type="nucleotide sequence ID" value="NZ_JACCFV010000001.1"/>
</dbReference>
<dbReference type="EMBL" id="WBJZ01000015">
    <property type="protein sequence ID" value="KAB1655360.1"/>
    <property type="molecule type" value="Genomic_DNA"/>
</dbReference>
<dbReference type="InterPro" id="IPR000182">
    <property type="entry name" value="GNAT_dom"/>
</dbReference>
<dbReference type="InterPro" id="IPR051531">
    <property type="entry name" value="N-acetyltransferase"/>
</dbReference>
<dbReference type="GO" id="GO:0016747">
    <property type="term" value="F:acyltransferase activity, transferring groups other than amino-acyl groups"/>
    <property type="evidence" value="ECO:0007669"/>
    <property type="project" value="InterPro"/>
</dbReference>
<gene>
    <name evidence="2" type="ORF">F8O01_12100</name>
</gene>
<evidence type="ECO:0000259" key="1">
    <source>
        <dbReference type="PROSITE" id="PS51186"/>
    </source>
</evidence>
<keyword evidence="3" id="KW-1185">Reference proteome</keyword>
<accession>A0A7J5BPW5</accession>
<organism evidence="2 3">
    <name type="scientific">Pseudoclavibacter chungangensis</name>
    <dbReference type="NCBI Taxonomy" id="587635"/>
    <lineage>
        <taxon>Bacteria</taxon>
        <taxon>Bacillati</taxon>
        <taxon>Actinomycetota</taxon>
        <taxon>Actinomycetes</taxon>
        <taxon>Micrococcales</taxon>
        <taxon>Microbacteriaceae</taxon>
        <taxon>Pseudoclavibacter</taxon>
    </lineage>
</organism>
<dbReference type="AlphaFoldDB" id="A0A7J5BPW5"/>
<protein>
    <submittedName>
        <fullName evidence="2">GNAT family N-acetyltransferase</fullName>
    </submittedName>
</protein>
<evidence type="ECO:0000313" key="3">
    <source>
        <dbReference type="Proteomes" id="UP000467240"/>
    </source>
</evidence>
<dbReference type="Proteomes" id="UP000467240">
    <property type="component" value="Unassembled WGS sequence"/>
</dbReference>
<sequence length="163" mass="17450">MSDVQIRPFTADDTAVFARLASDPRVTAFVGDGRPWSEETVAARASDALADDPVDRVGSSRWFIAEEQGRPVGLGTATRRDGCVEIGYWVDPAVWGRGVGGAIVTELVRAAPGRFGIGRLVARVHPTNEASSKALLRRGFSAQNAGDGVVHYALDVTPRFERA</sequence>